<evidence type="ECO:0000313" key="1">
    <source>
        <dbReference type="EMBL" id="ERN12750.1"/>
    </source>
</evidence>
<reference evidence="2" key="1">
    <citation type="journal article" date="2013" name="Science">
        <title>The Amborella genome and the evolution of flowering plants.</title>
        <authorList>
            <consortium name="Amborella Genome Project"/>
        </authorList>
    </citation>
    <scope>NUCLEOTIDE SEQUENCE [LARGE SCALE GENOMIC DNA]</scope>
</reference>
<dbReference type="Proteomes" id="UP000017836">
    <property type="component" value="Unassembled WGS sequence"/>
</dbReference>
<organism evidence="1 2">
    <name type="scientific">Amborella trichopoda</name>
    <dbReference type="NCBI Taxonomy" id="13333"/>
    <lineage>
        <taxon>Eukaryota</taxon>
        <taxon>Viridiplantae</taxon>
        <taxon>Streptophyta</taxon>
        <taxon>Embryophyta</taxon>
        <taxon>Tracheophyta</taxon>
        <taxon>Spermatophyta</taxon>
        <taxon>Magnoliopsida</taxon>
        <taxon>Amborellales</taxon>
        <taxon>Amborellaceae</taxon>
        <taxon>Amborella</taxon>
    </lineage>
</organism>
<accession>W1PYZ0</accession>
<name>W1PYZ0_AMBTC</name>
<dbReference type="HOGENOM" id="CLU_1808816_0_0_1"/>
<gene>
    <name evidence="1" type="ORF">AMTR_s00043p00167850</name>
</gene>
<sequence>MTKDKASKAVGDAAKLMFFDNLAASPSEKSLHDIYFSFYKEFGGIDATSCLDTNIDLLAIVKVDSDDDGPDTWIANEPLGEDNTDIMLDGVDGETLELPKPQEEEVFFDPEYAIVEAKFGPPLTVIHHEVQSTQEVTSSNFLM</sequence>
<dbReference type="Gramene" id="ERN12750">
    <property type="protein sequence ID" value="ERN12750"/>
    <property type="gene ID" value="AMTR_s00043p00167850"/>
</dbReference>
<proteinExistence type="predicted"/>
<protein>
    <submittedName>
        <fullName evidence="1">Uncharacterized protein</fullName>
    </submittedName>
</protein>
<keyword evidence="2" id="KW-1185">Reference proteome</keyword>
<dbReference type="EMBL" id="KI392605">
    <property type="protein sequence ID" value="ERN12750.1"/>
    <property type="molecule type" value="Genomic_DNA"/>
</dbReference>
<evidence type="ECO:0000313" key="2">
    <source>
        <dbReference type="Proteomes" id="UP000017836"/>
    </source>
</evidence>
<dbReference type="AlphaFoldDB" id="W1PYZ0"/>